<dbReference type="Pfam" id="PF03181">
    <property type="entry name" value="BURP"/>
    <property type="match status" value="1"/>
</dbReference>
<evidence type="ECO:0000259" key="1">
    <source>
        <dbReference type="PROSITE" id="PS51277"/>
    </source>
</evidence>
<keyword evidence="3" id="KW-1185">Reference proteome</keyword>
<dbReference type="EMBL" id="JARPOI010000004">
    <property type="protein sequence ID" value="KAJ9183967.1"/>
    <property type="molecule type" value="Genomic_DNA"/>
</dbReference>
<dbReference type="PANTHER" id="PTHR31236:SF60">
    <property type="entry name" value="BURP DOMAIN-CONTAINING PROTEIN"/>
    <property type="match status" value="1"/>
</dbReference>
<evidence type="ECO:0000313" key="2">
    <source>
        <dbReference type="EMBL" id="KAJ9183967.1"/>
    </source>
</evidence>
<protein>
    <recommendedName>
        <fullName evidence="1">BURP domain-containing protein</fullName>
    </recommendedName>
</protein>
<dbReference type="Proteomes" id="UP001174677">
    <property type="component" value="Chromosome 4"/>
</dbReference>
<comment type="caution">
    <text evidence="2">The sequence shown here is derived from an EMBL/GenBank/DDBJ whole genome shotgun (WGS) entry which is preliminary data.</text>
</comment>
<proteinExistence type="predicted"/>
<reference evidence="2" key="1">
    <citation type="journal article" date="2023" name="Plant Biotechnol. J.">
        <title>Chromosome-level wild Hevea brasiliensis genome provides new tools for genomic-assisted breeding and valuable loci to elevate rubber yield.</title>
        <authorList>
            <person name="Cheng H."/>
            <person name="Song X."/>
            <person name="Hu Y."/>
            <person name="Wu T."/>
            <person name="Yang Q."/>
            <person name="An Z."/>
            <person name="Feng S."/>
            <person name="Deng Z."/>
            <person name="Wu W."/>
            <person name="Zeng X."/>
            <person name="Tu M."/>
            <person name="Wang X."/>
            <person name="Huang H."/>
        </authorList>
    </citation>
    <scope>NUCLEOTIDE SEQUENCE</scope>
    <source>
        <strain evidence="2">MT/VB/25A 57/8</strain>
    </source>
</reference>
<gene>
    <name evidence="2" type="ORF">P3X46_007759</name>
</gene>
<dbReference type="InterPro" id="IPR004873">
    <property type="entry name" value="BURP_dom"/>
</dbReference>
<dbReference type="PANTHER" id="PTHR31236">
    <property type="entry name" value="BURP DOMAIN PROTEIN USPL1-LIKE"/>
    <property type="match status" value="1"/>
</dbReference>
<dbReference type="SMART" id="SM01045">
    <property type="entry name" value="BURP"/>
    <property type="match status" value="1"/>
</dbReference>
<evidence type="ECO:0000313" key="3">
    <source>
        <dbReference type="Proteomes" id="UP001174677"/>
    </source>
</evidence>
<name>A0ABQ9MUJ5_HEVBR</name>
<feature type="domain" description="BURP" evidence="1">
    <location>
        <begin position="73"/>
        <end position="283"/>
    </location>
</feature>
<dbReference type="InterPro" id="IPR044816">
    <property type="entry name" value="BURP"/>
</dbReference>
<accession>A0ABQ9MUJ5</accession>
<sequence>MSDTSDGIRNKRPIDMSFKDHAVTVQVGGIVIDVGHGASVDLKPPFITETSPFSYDYGASKDELRINRNATFIFLDKDLHPGTKINLYFARRATKTKFLPRQVANMITFSSNNYSEILHKFFIKRYSTKAEIMKKTIEEREKPALQGESKYCATSLEAMVDFSTTKLRKNIQVLVTQIDKDGTQPPEFQISQEVKKIGGKIVACHVQNYVYPIFYCHETHTVMAYMVPLVGIDGTKVKAVAVCHSDTSKWNPRHLAFQVLKVKPGAVPVCHFLPADHIAWAAK</sequence>
<organism evidence="2 3">
    <name type="scientific">Hevea brasiliensis</name>
    <name type="common">Para rubber tree</name>
    <name type="synonym">Siphonia brasiliensis</name>
    <dbReference type="NCBI Taxonomy" id="3981"/>
    <lineage>
        <taxon>Eukaryota</taxon>
        <taxon>Viridiplantae</taxon>
        <taxon>Streptophyta</taxon>
        <taxon>Embryophyta</taxon>
        <taxon>Tracheophyta</taxon>
        <taxon>Spermatophyta</taxon>
        <taxon>Magnoliopsida</taxon>
        <taxon>eudicotyledons</taxon>
        <taxon>Gunneridae</taxon>
        <taxon>Pentapetalae</taxon>
        <taxon>rosids</taxon>
        <taxon>fabids</taxon>
        <taxon>Malpighiales</taxon>
        <taxon>Euphorbiaceae</taxon>
        <taxon>Crotonoideae</taxon>
        <taxon>Micrandreae</taxon>
        <taxon>Hevea</taxon>
    </lineage>
</organism>
<dbReference type="PROSITE" id="PS51277">
    <property type="entry name" value="BURP"/>
    <property type="match status" value="1"/>
</dbReference>